<organism evidence="2 3">
    <name type="scientific">Anaerocolumna jejuensis DSM 15929</name>
    <dbReference type="NCBI Taxonomy" id="1121322"/>
    <lineage>
        <taxon>Bacteria</taxon>
        <taxon>Bacillati</taxon>
        <taxon>Bacillota</taxon>
        <taxon>Clostridia</taxon>
        <taxon>Lachnospirales</taxon>
        <taxon>Lachnospiraceae</taxon>
        <taxon>Anaerocolumna</taxon>
    </lineage>
</organism>
<reference evidence="2 3" key="1">
    <citation type="submission" date="2016-11" db="EMBL/GenBank/DDBJ databases">
        <authorList>
            <person name="Jaros S."/>
            <person name="Januszkiewicz K."/>
            <person name="Wedrychowicz H."/>
        </authorList>
    </citation>
    <scope>NUCLEOTIDE SEQUENCE [LARGE SCALE GENOMIC DNA]</scope>
    <source>
        <strain evidence="2 3">DSM 15929</strain>
    </source>
</reference>
<dbReference type="Pfam" id="PF10135">
    <property type="entry name" value="Rod-binding"/>
    <property type="match status" value="1"/>
</dbReference>
<dbReference type="STRING" id="1121322.SAMN02745136_05324"/>
<name>A0A1M7C2U6_9FIRM</name>
<dbReference type="AlphaFoldDB" id="A0A1M7C2U6"/>
<keyword evidence="3" id="KW-1185">Reference proteome</keyword>
<dbReference type="InterPro" id="IPR019301">
    <property type="entry name" value="Flagellar_prot_FlgJ_N"/>
</dbReference>
<dbReference type="OrthoDB" id="9796740at2"/>
<dbReference type="Proteomes" id="UP000184386">
    <property type="component" value="Unassembled WGS sequence"/>
</dbReference>
<dbReference type="EMBL" id="FRAC01000040">
    <property type="protein sequence ID" value="SHL61555.1"/>
    <property type="molecule type" value="Genomic_DNA"/>
</dbReference>
<sequence>MSIGIGSNYSVDAALAQAESSKSTSKIEDTLNKNLKNASDDELMDVCKSFESYMVEQMFKEMKKSVGSEEDESPYVSYFGDTLYQKYAEDVVDTGSMGIAQMLYDSMKHNS</sequence>
<protein>
    <submittedName>
        <fullName evidence="2">Rod binding protein</fullName>
    </submittedName>
</protein>
<feature type="domain" description="Flagellar protein FlgJ N-terminal" evidence="1">
    <location>
        <begin position="60"/>
        <end position="105"/>
    </location>
</feature>
<dbReference type="RefSeq" id="WP_073280223.1">
    <property type="nucleotide sequence ID" value="NZ_FRAC01000040.1"/>
</dbReference>
<accession>A0A1M7C2U6</accession>
<proteinExistence type="predicted"/>
<evidence type="ECO:0000313" key="2">
    <source>
        <dbReference type="EMBL" id="SHL61555.1"/>
    </source>
</evidence>
<gene>
    <name evidence="2" type="ORF">SAMN02745136_05324</name>
</gene>
<evidence type="ECO:0000313" key="3">
    <source>
        <dbReference type="Proteomes" id="UP000184386"/>
    </source>
</evidence>
<evidence type="ECO:0000259" key="1">
    <source>
        <dbReference type="Pfam" id="PF10135"/>
    </source>
</evidence>